<dbReference type="Proteomes" id="UP000199159">
    <property type="component" value="Unassembled WGS sequence"/>
</dbReference>
<keyword evidence="1" id="KW-0472">Membrane</keyword>
<evidence type="ECO:0000313" key="3">
    <source>
        <dbReference type="Proteomes" id="UP000199159"/>
    </source>
</evidence>
<protein>
    <submittedName>
        <fullName evidence="2">Uncharacterized protein</fullName>
    </submittedName>
</protein>
<proteinExistence type="predicted"/>
<dbReference type="RefSeq" id="WP_090850941.1">
    <property type="nucleotide sequence ID" value="NZ_FNJU01000002.1"/>
</dbReference>
<feature type="transmembrane region" description="Helical" evidence="1">
    <location>
        <begin position="7"/>
        <end position="29"/>
    </location>
</feature>
<organism evidence="2 3">
    <name type="scientific">Litchfieldia salsa</name>
    <dbReference type="NCBI Taxonomy" id="930152"/>
    <lineage>
        <taxon>Bacteria</taxon>
        <taxon>Bacillati</taxon>
        <taxon>Bacillota</taxon>
        <taxon>Bacilli</taxon>
        <taxon>Bacillales</taxon>
        <taxon>Bacillaceae</taxon>
        <taxon>Litchfieldia</taxon>
    </lineage>
</organism>
<reference evidence="3" key="1">
    <citation type="submission" date="2016-10" db="EMBL/GenBank/DDBJ databases">
        <authorList>
            <person name="Varghese N."/>
            <person name="Submissions S."/>
        </authorList>
    </citation>
    <scope>NUCLEOTIDE SEQUENCE [LARGE SCALE GENOMIC DNA]</scope>
    <source>
        <strain evidence="3">IBRC-M10078</strain>
    </source>
</reference>
<evidence type="ECO:0000313" key="2">
    <source>
        <dbReference type="EMBL" id="SDP34573.1"/>
    </source>
</evidence>
<evidence type="ECO:0000256" key="1">
    <source>
        <dbReference type="SAM" id="Phobius"/>
    </source>
</evidence>
<keyword evidence="1" id="KW-0812">Transmembrane</keyword>
<name>A0A1H0RYR6_9BACI</name>
<dbReference type="EMBL" id="FNJU01000002">
    <property type="protein sequence ID" value="SDP34573.1"/>
    <property type="molecule type" value="Genomic_DNA"/>
</dbReference>
<sequence>MSIYSKLLMTLSFIILFFNAIPTGFIIFYERLGLLFGSLLFTFTNLLGALIVTVIEPKDSETKFYIVLCFTSNLLIACSPLFIQLSAKYIFPTILNKLLFILN</sequence>
<accession>A0A1H0RYR6</accession>
<feature type="transmembrane region" description="Helical" evidence="1">
    <location>
        <begin position="35"/>
        <end position="55"/>
    </location>
</feature>
<keyword evidence="1" id="KW-1133">Transmembrane helix</keyword>
<dbReference type="AlphaFoldDB" id="A0A1H0RYR6"/>
<keyword evidence="3" id="KW-1185">Reference proteome</keyword>
<gene>
    <name evidence="2" type="ORF">SAMN05216565_102447</name>
</gene>
<feature type="transmembrane region" description="Helical" evidence="1">
    <location>
        <begin position="64"/>
        <end position="83"/>
    </location>
</feature>